<evidence type="ECO:0000313" key="1">
    <source>
        <dbReference type="EMBL" id="QTA81227.1"/>
    </source>
</evidence>
<name>A0A975B9N6_9BACT</name>
<sequence length="925" mass="99496">MKKNTTLKIQLIIFMWIFIFIVSLPQASAETITILVTGSGFDKYTIKKKADSSEHGPYPTGDSAEIEIGDGTDIEVSLNNFSKTKENLTQNWTIEAGYITVSGKGFDNYAVYNGEDKLAEAKSNEYKEFFTDLSYTVKLNKGEYSVAVTPPATLLAGSIVVKGKGVDRYSVYDEEDNELAGKETGEELEFFPGTYTVKLNNTSKTVPIQANARTELNAGGIKISGTGNSSYYLYNGDEELGTKKTGEILEVFNGTYTVKLNKDTKENIAIKSGEINEALVSLALIFKGSGNYPYYVFYSSDSDFETENALATTTSDKTLDLFTGKYIIRLNNVNKDIDLNKALYPDGLTITPGRLLVTGTGGEKYSILDAQSQELIIANVGEETDLFKGTYSVTLNNTSSGSFSIQEDTLSPKSLHPVSILVSGKGIDKYSVTLTDGTLLNDKETNGLIPVFQGTYNLYLNTTSAKITVPQGQEADQQEIVQAGYINIQGTGETDVTYLDKDGYQLAIKKTNAPDSTDNVLEVFPGTYTAVLNDISTDITVIAGENDPVQLGTVQVSGTGTDNFLIYDSKGTYLGFAPLNSAFELFAGTYKVVYNAEIEQAVKPGENIVLTTGNLEVSGAGNDKYSVIDTKGSEISSANTGETTGSFAGSYTVRLNNIAKTITIEPDSTLTLKSGILTVQGSGADDFYILDSSGAPIAKAKTNQEIDLFGGTYTISLNNSKVSADVITAESETRTNSTKRSIHGVADLSDPLTALKICSGEDISDPGEADMNQDGIIDLIDAVYGLQVISGSITPKTVLVAGELEVTGQGLDFFEVYDSQETFLADKKTGRTLEFFAGNYTVKLNNSVSYAEISQGQTTTLETGAINVPGTGTDMYNVRDNAGSILKENIPSGTSIELFPGNYIIVFNNSSQNAAVEAGSIWNWE</sequence>
<dbReference type="EMBL" id="CP061799">
    <property type="protein sequence ID" value="QTA81227.1"/>
    <property type="molecule type" value="Genomic_DNA"/>
</dbReference>
<dbReference type="AlphaFoldDB" id="A0A975B9N6"/>
<gene>
    <name evidence="1" type="ORF">dnl_35580</name>
</gene>
<reference evidence="1" key="1">
    <citation type="journal article" date="2021" name="Microb. Physiol.">
        <title>Proteogenomic Insights into the Physiology of Marine, Sulfate-Reducing, Filamentous Desulfonema limicola and Desulfonema magnum.</title>
        <authorList>
            <person name="Schnaars V."/>
            <person name="Wohlbrand L."/>
            <person name="Scheve S."/>
            <person name="Hinrichs C."/>
            <person name="Reinhardt R."/>
            <person name="Rabus R."/>
        </authorList>
    </citation>
    <scope>NUCLEOTIDE SEQUENCE</scope>
    <source>
        <strain evidence="1">5ac10</strain>
    </source>
</reference>
<proteinExistence type="predicted"/>
<dbReference type="KEGG" id="dli:dnl_35580"/>
<protein>
    <submittedName>
        <fullName evidence="1">Uncharacterized protein</fullName>
    </submittedName>
</protein>
<dbReference type="Proteomes" id="UP000663720">
    <property type="component" value="Chromosome"/>
</dbReference>
<keyword evidence="2" id="KW-1185">Reference proteome</keyword>
<dbReference type="RefSeq" id="WP_207687294.1">
    <property type="nucleotide sequence ID" value="NZ_CP061799.1"/>
</dbReference>
<evidence type="ECO:0000313" key="2">
    <source>
        <dbReference type="Proteomes" id="UP000663720"/>
    </source>
</evidence>
<accession>A0A975B9N6</accession>
<organism evidence="1 2">
    <name type="scientific">Desulfonema limicola</name>
    <dbReference type="NCBI Taxonomy" id="45656"/>
    <lineage>
        <taxon>Bacteria</taxon>
        <taxon>Pseudomonadati</taxon>
        <taxon>Thermodesulfobacteriota</taxon>
        <taxon>Desulfobacteria</taxon>
        <taxon>Desulfobacterales</taxon>
        <taxon>Desulfococcaceae</taxon>
        <taxon>Desulfonema</taxon>
    </lineage>
</organism>